<evidence type="ECO:0000256" key="6">
    <source>
        <dbReference type="ARBA" id="ARBA00023157"/>
    </source>
</evidence>
<evidence type="ECO:0000313" key="9">
    <source>
        <dbReference type="Proteomes" id="UP001488805"/>
    </source>
</evidence>
<evidence type="ECO:0000256" key="7">
    <source>
        <dbReference type="SAM" id="Phobius"/>
    </source>
</evidence>
<dbReference type="SUPFAM" id="SSF47266">
    <property type="entry name" value="4-helical cytokines"/>
    <property type="match status" value="1"/>
</dbReference>
<evidence type="ECO:0000256" key="1">
    <source>
        <dbReference type="ARBA" id="ARBA00004613"/>
    </source>
</evidence>
<comment type="caution">
    <text evidence="8">The sequence shown here is derived from an EMBL/GenBank/DDBJ whole genome shotgun (WGS) entry which is preliminary data.</text>
</comment>
<keyword evidence="7" id="KW-1133">Transmembrane helix</keyword>
<sequence length="211" mass="23648">MEEGCRLTDHSCGTPCTQDRVMAYSRLLLLLIGVIYLVQARPTDFWCNRQARKTMEKKIQGLRTDMVACVGADTLPSPVQLPCVWVHAAEWANQTLQQKCAEVVEALRVFRNGVQGTKNHSTSECQTSLLEKLEHHIANYVAIVSRLQTQNGTVTPSRSAVRNCSRVNSTSKVLQQYGYLLKGKLERLSVDLRDDVPKVEQRTTATKGRCS</sequence>
<dbReference type="Gene3D" id="1.20.1250.10">
    <property type="match status" value="1"/>
</dbReference>
<dbReference type="InterPro" id="IPR009079">
    <property type="entry name" value="4_helix_cytokine-like_core"/>
</dbReference>
<keyword evidence="5" id="KW-0732">Signal</keyword>
<comment type="subcellular location">
    <subcellularLocation>
        <location evidence="1">Secreted</location>
    </subcellularLocation>
</comment>
<gene>
    <name evidence="8" type="ORF">VZT92_020344</name>
</gene>
<dbReference type="GO" id="GO:0005179">
    <property type="term" value="F:hormone activity"/>
    <property type="evidence" value="ECO:0007669"/>
    <property type="project" value="UniProtKB-KW"/>
</dbReference>
<keyword evidence="7" id="KW-0472">Membrane</keyword>
<dbReference type="InterPro" id="IPR001323">
    <property type="entry name" value="EPO_TPO"/>
</dbReference>
<keyword evidence="3" id="KW-0964">Secreted</keyword>
<comment type="similarity">
    <text evidence="2">Belongs to the EPO/TPO family.</text>
</comment>
<dbReference type="Proteomes" id="UP001488805">
    <property type="component" value="Unassembled WGS sequence"/>
</dbReference>
<keyword evidence="7" id="KW-0812">Transmembrane</keyword>
<protein>
    <recommendedName>
        <fullName evidence="10">Thrombopoietin</fullName>
    </recommendedName>
</protein>
<evidence type="ECO:0000256" key="3">
    <source>
        <dbReference type="ARBA" id="ARBA00022525"/>
    </source>
</evidence>
<reference evidence="8 9" key="1">
    <citation type="journal article" date="2024" name="Genome Biol. Evol.">
        <title>Chromosome-level genome assembly of the viviparous eelpout Zoarces viviparus.</title>
        <authorList>
            <person name="Fuhrmann N."/>
            <person name="Brasseur M.V."/>
            <person name="Bakowski C.E."/>
            <person name="Podsiadlowski L."/>
            <person name="Prost S."/>
            <person name="Krehenwinkel H."/>
            <person name="Mayer C."/>
        </authorList>
    </citation>
    <scope>NUCLEOTIDE SEQUENCE [LARGE SCALE GENOMIC DNA]</scope>
    <source>
        <strain evidence="8">NO-MEL_2022_Ind0_liver</strain>
    </source>
</reference>
<dbReference type="GO" id="GO:0005576">
    <property type="term" value="C:extracellular region"/>
    <property type="evidence" value="ECO:0007669"/>
    <property type="project" value="UniProtKB-SubCell"/>
</dbReference>
<feature type="transmembrane region" description="Helical" evidence="7">
    <location>
        <begin position="21"/>
        <end position="38"/>
    </location>
</feature>
<name>A0AAW1ECR0_ZOAVI</name>
<keyword evidence="6" id="KW-1015">Disulfide bond</keyword>
<accession>A0AAW1ECR0</accession>
<dbReference type="InterPro" id="IPR003978">
    <property type="entry name" value="Thrombopoietin"/>
</dbReference>
<dbReference type="PANTHER" id="PTHR10560:SF0">
    <property type="entry name" value="THROMBOPOIETIN"/>
    <property type="match status" value="1"/>
</dbReference>
<evidence type="ECO:0000256" key="5">
    <source>
        <dbReference type="ARBA" id="ARBA00022729"/>
    </source>
</evidence>
<dbReference type="GO" id="GO:0008283">
    <property type="term" value="P:cell population proliferation"/>
    <property type="evidence" value="ECO:0007669"/>
    <property type="project" value="InterPro"/>
</dbReference>
<dbReference type="PANTHER" id="PTHR10560">
    <property type="entry name" value="THROMBOPOIETIN"/>
    <property type="match status" value="1"/>
</dbReference>
<dbReference type="EMBL" id="JBCEZU010000329">
    <property type="protein sequence ID" value="KAK9520459.1"/>
    <property type="molecule type" value="Genomic_DNA"/>
</dbReference>
<evidence type="ECO:0008006" key="10">
    <source>
        <dbReference type="Google" id="ProtNLM"/>
    </source>
</evidence>
<evidence type="ECO:0000313" key="8">
    <source>
        <dbReference type="EMBL" id="KAK9520459.1"/>
    </source>
</evidence>
<keyword evidence="9" id="KW-1185">Reference proteome</keyword>
<proteinExistence type="inferred from homology"/>
<organism evidence="8 9">
    <name type="scientific">Zoarces viviparus</name>
    <name type="common">Viviparous eelpout</name>
    <name type="synonym">Blennius viviparus</name>
    <dbReference type="NCBI Taxonomy" id="48416"/>
    <lineage>
        <taxon>Eukaryota</taxon>
        <taxon>Metazoa</taxon>
        <taxon>Chordata</taxon>
        <taxon>Craniata</taxon>
        <taxon>Vertebrata</taxon>
        <taxon>Euteleostomi</taxon>
        <taxon>Actinopterygii</taxon>
        <taxon>Neopterygii</taxon>
        <taxon>Teleostei</taxon>
        <taxon>Neoteleostei</taxon>
        <taxon>Acanthomorphata</taxon>
        <taxon>Eupercaria</taxon>
        <taxon>Perciformes</taxon>
        <taxon>Cottioidei</taxon>
        <taxon>Zoarcales</taxon>
        <taxon>Zoarcidae</taxon>
        <taxon>Zoarcinae</taxon>
        <taxon>Zoarces</taxon>
    </lineage>
</organism>
<dbReference type="GO" id="GO:0005125">
    <property type="term" value="F:cytokine activity"/>
    <property type="evidence" value="ECO:0007669"/>
    <property type="project" value="InterPro"/>
</dbReference>
<dbReference type="AlphaFoldDB" id="A0AAW1ECR0"/>
<keyword evidence="4" id="KW-0372">Hormone</keyword>
<evidence type="ECO:0000256" key="4">
    <source>
        <dbReference type="ARBA" id="ARBA00022702"/>
    </source>
</evidence>
<dbReference type="Pfam" id="PF00758">
    <property type="entry name" value="EPO_TPO"/>
    <property type="match status" value="1"/>
</dbReference>
<evidence type="ECO:0000256" key="2">
    <source>
        <dbReference type="ARBA" id="ARBA00005782"/>
    </source>
</evidence>